<dbReference type="PANTHER" id="PTHR11715:SF3">
    <property type="entry name" value="GLYCINE CLEAVAGE SYSTEM H PROTEIN-RELATED"/>
    <property type="match status" value="1"/>
</dbReference>
<dbReference type="CDD" id="cd06848">
    <property type="entry name" value="GCS_H"/>
    <property type="match status" value="1"/>
</dbReference>
<evidence type="ECO:0000313" key="4">
    <source>
        <dbReference type="Proteomes" id="UP001320148"/>
    </source>
</evidence>
<dbReference type="Proteomes" id="UP001320148">
    <property type="component" value="Chromosome"/>
</dbReference>
<keyword evidence="2" id="KW-0450">Lipoyl</keyword>
<evidence type="ECO:0000313" key="3">
    <source>
        <dbReference type="EMBL" id="BCS95761.1"/>
    </source>
</evidence>
<dbReference type="PROSITE" id="PS00189">
    <property type="entry name" value="LIPOYL"/>
    <property type="match status" value="1"/>
</dbReference>
<dbReference type="InterPro" id="IPR033753">
    <property type="entry name" value="GCV_H/Fam206"/>
</dbReference>
<sequence>MGMEKTGQHDAAKQGWLVPGNLKYDRNNFWVRCDGNMAVIGLTDYGQWTIGDILYLETAESGWVLSFGKKFGSIESGKWVGNLLAPLSCTVIESNPLLKENPGHINEAPYAEGWLLTVILHDAKEMDTLMDPTVYARWVDMRAEEEKVL</sequence>
<proteinExistence type="predicted"/>
<reference evidence="3 4" key="1">
    <citation type="submission" date="2021-02" db="EMBL/GenBank/DDBJ databases">
        <title>Complete genome of Desulfoluna sp. strain ASN36.</title>
        <authorList>
            <person name="Takahashi A."/>
            <person name="Kojima H."/>
            <person name="Fukui M."/>
        </authorList>
    </citation>
    <scope>NUCLEOTIDE SEQUENCE [LARGE SCALE GENOMIC DNA]</scope>
    <source>
        <strain evidence="3 4">ASN36</strain>
    </source>
</reference>
<dbReference type="EMBL" id="AP024488">
    <property type="protein sequence ID" value="BCS95761.1"/>
    <property type="molecule type" value="Genomic_DNA"/>
</dbReference>
<protein>
    <submittedName>
        <fullName evidence="3">Glycine cleavage system H protein</fullName>
    </submittedName>
</protein>
<dbReference type="Pfam" id="PF01597">
    <property type="entry name" value="GCV_H"/>
    <property type="match status" value="1"/>
</dbReference>
<organism evidence="3 4">
    <name type="scientific">Desulfoluna limicola</name>
    <dbReference type="NCBI Taxonomy" id="2810562"/>
    <lineage>
        <taxon>Bacteria</taxon>
        <taxon>Pseudomonadati</taxon>
        <taxon>Thermodesulfobacteriota</taxon>
        <taxon>Desulfobacteria</taxon>
        <taxon>Desulfobacterales</taxon>
        <taxon>Desulfolunaceae</taxon>
        <taxon>Desulfoluna</taxon>
    </lineage>
</organism>
<comment type="cofactor">
    <cofactor evidence="1">
        <name>(R)-lipoate</name>
        <dbReference type="ChEBI" id="CHEBI:83088"/>
    </cofactor>
</comment>
<dbReference type="InterPro" id="IPR011053">
    <property type="entry name" value="Single_hybrid_motif"/>
</dbReference>
<dbReference type="SUPFAM" id="SSF51230">
    <property type="entry name" value="Single hybrid motif"/>
    <property type="match status" value="1"/>
</dbReference>
<dbReference type="InterPro" id="IPR002930">
    <property type="entry name" value="GCV_H"/>
</dbReference>
<accession>A0ABN6F2C0</accession>
<evidence type="ECO:0000256" key="2">
    <source>
        <dbReference type="ARBA" id="ARBA00022823"/>
    </source>
</evidence>
<keyword evidence="4" id="KW-1185">Reference proteome</keyword>
<evidence type="ECO:0000256" key="1">
    <source>
        <dbReference type="ARBA" id="ARBA00001938"/>
    </source>
</evidence>
<dbReference type="Gene3D" id="2.40.50.100">
    <property type="match status" value="1"/>
</dbReference>
<dbReference type="InterPro" id="IPR003016">
    <property type="entry name" value="2-oxoA_DH_lipoyl-BS"/>
</dbReference>
<name>A0ABN6F2C0_9BACT</name>
<gene>
    <name evidence="3" type="primary">gcvH-2</name>
    <name evidence="3" type="ORF">DSLASN_13930</name>
</gene>
<dbReference type="PANTHER" id="PTHR11715">
    <property type="entry name" value="GLYCINE CLEAVAGE SYSTEM H PROTEIN"/>
    <property type="match status" value="1"/>
</dbReference>